<keyword evidence="6 14" id="KW-0547">Nucleotide-binding</keyword>
<evidence type="ECO:0000313" key="18">
    <source>
        <dbReference type="EMBL" id="KAG0148232.1"/>
    </source>
</evidence>
<sequence>MDKGYWVRVPYASLVHTFGLIDATTKRLEITKYLSRYLAQVIRCTPDELIKIVYLCINRLCPDYEGIELGIGESILIKAIGSSMGRTPAQVKADFKKVGDLGLVARNSRTTQKTMFKPKLLTVNSVYAGLKTIATTSGHSSQAKKVGVITKMLAACQGEEAKYIVRSLEGKLRIGLAEQTVLTALSTAVVSTGIGTHADAGKSRSKEALLADVAEGTKIVKAVFSEIPSYDLVIPALLKGGVRGLRENCKLTPGVPLKPMLAKPTKSISEVLDRFEGQEFTCEYKYDGERAQIHYLGDGSISIFSRNSENMSVKYPDMVDQLPRAIRKSITQSFVLDAEAVAWDPIEKKILPFQELSKRKRKDVKSDDIAVKVQIFGFDLLYLNGEPLIKTDLRSRRKLLRKHFEEVEGEFSFARAVDVDNVEDIQTFLDESVRAGCEGLMVKMLNGENANYEPSRRSMNWLKVKKDYLAGIGDSLDLVVVGAYFGRGKRTNVYGAFLLACYDAETETYQTICKLGTGFSDEVLESHYQKLKPFELTVKRKYYDTGESKPDVWLEPRVVWEVLAADLSLSPVYSAARGSCGDGTRGVSLRFPRYIRERDDKGPEDATGPEQVAEMYQRQVSAQDGGNGIGKKKRGKENAAEDDFW</sequence>
<dbReference type="InterPro" id="IPR050191">
    <property type="entry name" value="ATP-dep_DNA_ligase"/>
</dbReference>
<comment type="caution">
    <text evidence="18">The sequence shown here is derived from an EMBL/GenBank/DDBJ whole genome shotgun (WGS) entry which is preliminary data.</text>
</comment>
<comment type="subcellular location">
    <subcellularLocation>
        <location evidence="1">Nucleus</location>
    </subcellularLocation>
</comment>
<dbReference type="Pfam" id="PF04679">
    <property type="entry name" value="DNA_ligase_A_C"/>
    <property type="match status" value="1"/>
</dbReference>
<dbReference type="PANTHER" id="PTHR45674">
    <property type="entry name" value="DNA LIGASE 1/3 FAMILY MEMBER"/>
    <property type="match status" value="1"/>
</dbReference>
<dbReference type="FunFam" id="1.10.3260.10:FF:000001">
    <property type="entry name" value="DNA ligase"/>
    <property type="match status" value="1"/>
</dbReference>
<dbReference type="SUPFAM" id="SSF117018">
    <property type="entry name" value="ATP-dependent DNA ligase DNA-binding domain"/>
    <property type="match status" value="1"/>
</dbReference>
<comment type="catalytic activity">
    <reaction evidence="13 14">
        <text>ATP + (deoxyribonucleotide)n-3'-hydroxyl + 5'-phospho-(deoxyribonucleotide)m = (deoxyribonucleotide)n+m + AMP + diphosphate.</text>
        <dbReference type="EC" id="6.5.1.1"/>
    </reaction>
</comment>
<dbReference type="SUPFAM" id="SSF50249">
    <property type="entry name" value="Nucleic acid-binding proteins"/>
    <property type="match status" value="1"/>
</dbReference>
<dbReference type="PANTHER" id="PTHR45674:SF4">
    <property type="entry name" value="DNA LIGASE 1"/>
    <property type="match status" value="1"/>
</dbReference>
<dbReference type="InterPro" id="IPR012340">
    <property type="entry name" value="NA-bd_OB-fold"/>
</dbReference>
<evidence type="ECO:0000256" key="11">
    <source>
        <dbReference type="ARBA" id="ARBA00023242"/>
    </source>
</evidence>
<evidence type="ECO:0000256" key="13">
    <source>
        <dbReference type="ARBA" id="ARBA00034003"/>
    </source>
</evidence>
<keyword evidence="3 14" id="KW-0436">Ligase</keyword>
<dbReference type="CDD" id="cd07900">
    <property type="entry name" value="Adenylation_DNA_ligase_I_Euk"/>
    <property type="match status" value="1"/>
</dbReference>
<evidence type="ECO:0000256" key="3">
    <source>
        <dbReference type="ARBA" id="ARBA00022598"/>
    </source>
</evidence>
<organism evidence="18 19">
    <name type="scientific">Cronartium quercuum f. sp. fusiforme G11</name>
    <dbReference type="NCBI Taxonomy" id="708437"/>
    <lineage>
        <taxon>Eukaryota</taxon>
        <taxon>Fungi</taxon>
        <taxon>Dikarya</taxon>
        <taxon>Basidiomycota</taxon>
        <taxon>Pucciniomycotina</taxon>
        <taxon>Pucciniomycetes</taxon>
        <taxon>Pucciniales</taxon>
        <taxon>Coleosporiaceae</taxon>
        <taxon>Cronartium</taxon>
    </lineage>
</organism>
<keyword evidence="8 14" id="KW-0067">ATP-binding</keyword>
<dbReference type="OrthoDB" id="206088at2759"/>
<accession>A0A9P6NQ31</accession>
<gene>
    <name evidence="18" type="ORF">CROQUDRAFT_41658</name>
</gene>
<dbReference type="InterPro" id="IPR000977">
    <property type="entry name" value="DNA_ligase_ATP-dep"/>
</dbReference>
<evidence type="ECO:0000256" key="7">
    <source>
        <dbReference type="ARBA" id="ARBA00022763"/>
    </source>
</evidence>
<comment type="similarity">
    <text evidence="2 15">Belongs to the ATP-dependent DNA ligase family.</text>
</comment>
<keyword evidence="19" id="KW-1185">Reference proteome</keyword>
<dbReference type="PROSITE" id="PS00333">
    <property type="entry name" value="DNA_LIGASE_A2"/>
    <property type="match status" value="1"/>
</dbReference>
<dbReference type="Pfam" id="PF04675">
    <property type="entry name" value="DNA_ligase_A_N"/>
    <property type="match status" value="1"/>
</dbReference>
<keyword evidence="7 14" id="KW-0227">DNA damage</keyword>
<dbReference type="Gene3D" id="3.30.470.30">
    <property type="entry name" value="DNA ligase/mRNA capping enzyme"/>
    <property type="match status" value="1"/>
</dbReference>
<proteinExistence type="inferred from homology"/>
<evidence type="ECO:0000256" key="12">
    <source>
        <dbReference type="ARBA" id="ARBA00023306"/>
    </source>
</evidence>
<dbReference type="PROSITE" id="PS00697">
    <property type="entry name" value="DNA_LIGASE_A1"/>
    <property type="match status" value="1"/>
</dbReference>
<keyword evidence="12" id="KW-0131">Cell cycle</keyword>
<dbReference type="Proteomes" id="UP000886653">
    <property type="component" value="Unassembled WGS sequence"/>
</dbReference>
<dbReference type="FunFam" id="3.30.470.30:FF:000016">
    <property type="entry name" value="DNA ligase"/>
    <property type="match status" value="1"/>
</dbReference>
<dbReference type="Gene3D" id="1.10.3260.10">
    <property type="entry name" value="DNA ligase, ATP-dependent, N-terminal domain"/>
    <property type="match status" value="1"/>
</dbReference>
<dbReference type="GO" id="GO:0071897">
    <property type="term" value="P:DNA biosynthetic process"/>
    <property type="evidence" value="ECO:0007669"/>
    <property type="project" value="InterPro"/>
</dbReference>
<protein>
    <recommendedName>
        <fullName evidence="14">DNA ligase</fullName>
        <ecNumber evidence="14">6.5.1.1</ecNumber>
    </recommendedName>
</protein>
<evidence type="ECO:0000256" key="2">
    <source>
        <dbReference type="ARBA" id="ARBA00007572"/>
    </source>
</evidence>
<dbReference type="FunFam" id="2.40.50.140:FF:000062">
    <property type="entry name" value="DNA ligase"/>
    <property type="match status" value="1"/>
</dbReference>
<name>A0A9P6NQ31_9BASI</name>
<evidence type="ECO:0000256" key="6">
    <source>
        <dbReference type="ARBA" id="ARBA00022741"/>
    </source>
</evidence>
<evidence type="ECO:0000256" key="9">
    <source>
        <dbReference type="ARBA" id="ARBA00023172"/>
    </source>
</evidence>
<evidence type="ECO:0000256" key="10">
    <source>
        <dbReference type="ARBA" id="ARBA00023204"/>
    </source>
</evidence>
<dbReference type="SUPFAM" id="SSF56091">
    <property type="entry name" value="DNA ligase/mRNA capping enzyme, catalytic domain"/>
    <property type="match status" value="1"/>
</dbReference>
<dbReference type="InterPro" id="IPR036599">
    <property type="entry name" value="DNA_ligase_N_sf"/>
</dbReference>
<evidence type="ECO:0000256" key="1">
    <source>
        <dbReference type="ARBA" id="ARBA00004123"/>
    </source>
</evidence>
<dbReference type="GO" id="GO:0005524">
    <property type="term" value="F:ATP binding"/>
    <property type="evidence" value="ECO:0007669"/>
    <property type="project" value="UniProtKB-KW"/>
</dbReference>
<evidence type="ECO:0000256" key="15">
    <source>
        <dbReference type="RuleBase" id="RU004196"/>
    </source>
</evidence>
<keyword evidence="11" id="KW-0539">Nucleus</keyword>
<dbReference type="Gene3D" id="2.40.50.140">
    <property type="entry name" value="Nucleic acid-binding proteins"/>
    <property type="match status" value="1"/>
</dbReference>
<dbReference type="PROSITE" id="PS50160">
    <property type="entry name" value="DNA_LIGASE_A3"/>
    <property type="match status" value="1"/>
</dbReference>
<keyword evidence="4" id="KW-0132">Cell division</keyword>
<dbReference type="GO" id="GO:0003677">
    <property type="term" value="F:DNA binding"/>
    <property type="evidence" value="ECO:0007669"/>
    <property type="project" value="InterPro"/>
</dbReference>
<dbReference type="NCBIfam" id="TIGR00574">
    <property type="entry name" value="dnl1"/>
    <property type="match status" value="1"/>
</dbReference>
<reference evidence="18" key="1">
    <citation type="submission" date="2013-11" db="EMBL/GenBank/DDBJ databases">
        <title>Genome sequence of the fusiform rust pathogen reveals effectors for host alternation and coevolution with pine.</title>
        <authorList>
            <consortium name="DOE Joint Genome Institute"/>
            <person name="Smith K."/>
            <person name="Pendleton A."/>
            <person name="Kubisiak T."/>
            <person name="Anderson C."/>
            <person name="Salamov A."/>
            <person name="Aerts A."/>
            <person name="Riley R."/>
            <person name="Clum A."/>
            <person name="Lindquist E."/>
            <person name="Ence D."/>
            <person name="Campbell M."/>
            <person name="Kronenberg Z."/>
            <person name="Feau N."/>
            <person name="Dhillon B."/>
            <person name="Hamelin R."/>
            <person name="Burleigh J."/>
            <person name="Smith J."/>
            <person name="Yandell M."/>
            <person name="Nelson C."/>
            <person name="Grigoriev I."/>
            <person name="Davis J."/>
        </authorList>
    </citation>
    <scope>NUCLEOTIDE SEQUENCE</scope>
    <source>
        <strain evidence="18">G11</strain>
    </source>
</reference>
<evidence type="ECO:0000256" key="16">
    <source>
        <dbReference type="SAM" id="MobiDB-lite"/>
    </source>
</evidence>
<keyword evidence="10 14" id="KW-0234">DNA repair</keyword>
<evidence type="ECO:0000256" key="14">
    <source>
        <dbReference type="RuleBase" id="RU000617"/>
    </source>
</evidence>
<dbReference type="Pfam" id="PF01068">
    <property type="entry name" value="DNA_ligase_A_M"/>
    <property type="match status" value="1"/>
</dbReference>
<feature type="domain" description="ATP-dependent DNA ligase family profile" evidence="17">
    <location>
        <begin position="366"/>
        <end position="503"/>
    </location>
</feature>
<evidence type="ECO:0000256" key="4">
    <source>
        <dbReference type="ARBA" id="ARBA00022618"/>
    </source>
</evidence>
<dbReference type="InterPro" id="IPR012310">
    <property type="entry name" value="DNA_ligase_ATP-dep_cent"/>
</dbReference>
<evidence type="ECO:0000256" key="8">
    <source>
        <dbReference type="ARBA" id="ARBA00022840"/>
    </source>
</evidence>
<dbReference type="GO" id="GO:0006310">
    <property type="term" value="P:DNA recombination"/>
    <property type="evidence" value="ECO:0007669"/>
    <property type="project" value="UniProtKB-KW"/>
</dbReference>
<dbReference type="InterPro" id="IPR012309">
    <property type="entry name" value="DNA_ligase_ATP-dep_C"/>
</dbReference>
<dbReference type="CDD" id="cd07969">
    <property type="entry name" value="OBF_DNA_ligase_I"/>
    <property type="match status" value="1"/>
</dbReference>
<dbReference type="GO" id="GO:1903461">
    <property type="term" value="P:Okazaki fragment processing involved in mitotic DNA replication"/>
    <property type="evidence" value="ECO:0007669"/>
    <property type="project" value="TreeGrafter"/>
</dbReference>
<dbReference type="GO" id="GO:0051301">
    <property type="term" value="P:cell division"/>
    <property type="evidence" value="ECO:0007669"/>
    <property type="project" value="UniProtKB-KW"/>
</dbReference>
<evidence type="ECO:0000256" key="5">
    <source>
        <dbReference type="ARBA" id="ARBA00022705"/>
    </source>
</evidence>
<feature type="region of interest" description="Disordered" evidence="16">
    <location>
        <begin position="598"/>
        <end position="645"/>
    </location>
</feature>
<keyword evidence="9 14" id="KW-0233">DNA recombination</keyword>
<evidence type="ECO:0000259" key="17">
    <source>
        <dbReference type="PROSITE" id="PS50160"/>
    </source>
</evidence>
<keyword evidence="5" id="KW-0235">DNA replication</keyword>
<evidence type="ECO:0000313" key="19">
    <source>
        <dbReference type="Proteomes" id="UP000886653"/>
    </source>
</evidence>
<dbReference type="GO" id="GO:0005739">
    <property type="term" value="C:mitochondrion"/>
    <property type="evidence" value="ECO:0007669"/>
    <property type="project" value="TreeGrafter"/>
</dbReference>
<dbReference type="EC" id="6.5.1.1" evidence="14"/>
<dbReference type="AlphaFoldDB" id="A0A9P6NQ31"/>
<dbReference type="GO" id="GO:0006281">
    <property type="term" value="P:DNA repair"/>
    <property type="evidence" value="ECO:0007669"/>
    <property type="project" value="UniProtKB-KW"/>
</dbReference>
<dbReference type="GO" id="GO:0005634">
    <property type="term" value="C:nucleus"/>
    <property type="evidence" value="ECO:0007669"/>
    <property type="project" value="UniProtKB-SubCell"/>
</dbReference>
<dbReference type="EMBL" id="MU167239">
    <property type="protein sequence ID" value="KAG0148232.1"/>
    <property type="molecule type" value="Genomic_DNA"/>
</dbReference>
<dbReference type="GO" id="GO:0003910">
    <property type="term" value="F:DNA ligase (ATP) activity"/>
    <property type="evidence" value="ECO:0007669"/>
    <property type="project" value="UniProtKB-EC"/>
</dbReference>
<dbReference type="InterPro" id="IPR012308">
    <property type="entry name" value="DNA_ligase_ATP-dep_N"/>
</dbReference>
<dbReference type="InterPro" id="IPR016059">
    <property type="entry name" value="DNA_ligase_ATP-dep_CS"/>
</dbReference>